<evidence type="ECO:0008006" key="2">
    <source>
        <dbReference type="Google" id="ProtNLM"/>
    </source>
</evidence>
<organism evidence="1">
    <name type="scientific">Thermus islandicus</name>
    <dbReference type="NCBI Taxonomy" id="540988"/>
    <lineage>
        <taxon>Bacteria</taxon>
        <taxon>Thermotogati</taxon>
        <taxon>Deinococcota</taxon>
        <taxon>Deinococci</taxon>
        <taxon>Thermales</taxon>
        <taxon>Thermaceae</taxon>
        <taxon>Thermus</taxon>
    </lineage>
</organism>
<comment type="caution">
    <text evidence="1">The sequence shown here is derived from an EMBL/GenBank/DDBJ whole genome shotgun (WGS) entry which is preliminary data.</text>
</comment>
<dbReference type="PANTHER" id="PTHR38075">
    <property type="entry name" value="DUF4139 DOMAIN-CONTAINING PROTEIN"/>
    <property type="match status" value="1"/>
</dbReference>
<dbReference type="EMBL" id="DSKL01000385">
    <property type="protein sequence ID" value="HEH83220.1"/>
    <property type="molecule type" value="Genomic_DNA"/>
</dbReference>
<name>A0A7C2C1D6_9DEIN</name>
<dbReference type="PANTHER" id="PTHR38075:SF1">
    <property type="entry name" value="DUF4139 DOMAIN-CONTAINING PROTEIN"/>
    <property type="match status" value="1"/>
</dbReference>
<protein>
    <recommendedName>
        <fullName evidence="2">DUF4139 domain-containing protein</fullName>
    </recommendedName>
</protein>
<evidence type="ECO:0000313" key="1">
    <source>
        <dbReference type="EMBL" id="HEH83220.1"/>
    </source>
</evidence>
<accession>A0A7C2C1D6</accession>
<gene>
    <name evidence="1" type="ORF">ENP73_09755</name>
</gene>
<reference evidence="1" key="1">
    <citation type="journal article" date="2020" name="mSystems">
        <title>Genome- and Community-Level Interaction Insights into Carbon Utilization and Element Cycling Functions of Hydrothermarchaeota in Hydrothermal Sediment.</title>
        <authorList>
            <person name="Zhou Z."/>
            <person name="Liu Y."/>
            <person name="Xu W."/>
            <person name="Pan J."/>
            <person name="Luo Z.H."/>
            <person name="Li M."/>
        </authorList>
    </citation>
    <scope>NUCLEOTIDE SEQUENCE [LARGE SCALE GENOMIC DNA]</scope>
    <source>
        <strain evidence="1">SpSt-246</strain>
    </source>
</reference>
<proteinExistence type="predicted"/>
<sequence>MRKALALLFLGLVALGQEVVVYPGFAEVKEPVVLPPSTWVYLAGERLARIPQGSLRLLGVEEAERVYQGGAVLFRYRGEGQAVLRYLYTGLSGEVFYTLEGGPLSPMRLTAWARLRLEGEALEAKRLTLLAGEASLLEARAPQAALRALGEASPGSPFGLFRYELPGRKLLPGTTEIPFLKAAVAPERLLRYQAPFRTDRLLPVERGYRFPAPFPLAPGTLEVTEAGFFLGQAPMPPTPEGERTEVWLGRDLEARLARRVERVGEGEKEATYRVETRLENPYPYPVALLLSETFPRPFRLDFPGADLLPEGYRLEVPLKPKEVRTLVYRLTLPR</sequence>
<dbReference type="AlphaFoldDB" id="A0A7C2C1D6"/>